<protein>
    <submittedName>
        <fullName evidence="2">Uncharacterized protein</fullName>
    </submittedName>
</protein>
<reference evidence="2" key="3">
    <citation type="submission" date="2006-01" db="EMBL/GenBank/DDBJ databases">
        <authorList>
            <person name="Buell R."/>
        </authorList>
    </citation>
    <scope>NUCLEOTIDE SEQUENCE</scope>
</reference>
<dbReference type="EMBL" id="DP000011">
    <property type="protein sequence ID" value="ABA98105.1"/>
    <property type="molecule type" value="Genomic_DNA"/>
</dbReference>
<accession>Q2QRQ8</accession>
<feature type="region of interest" description="Disordered" evidence="1">
    <location>
        <begin position="1"/>
        <end position="47"/>
    </location>
</feature>
<sequence length="47" mass="5023">MAGGQAACSGTIPSLPLLPAPSPLRADDDDGGRRRAPLRRVRRKGRR</sequence>
<name>Q2QRQ8_ORYSJ</name>
<gene>
    <name evidence="2" type="ordered locus">LOC_Os12g26729</name>
</gene>
<proteinExistence type="predicted"/>
<organism evidence="2">
    <name type="scientific">Oryza sativa subsp. japonica</name>
    <name type="common">Rice</name>
    <dbReference type="NCBI Taxonomy" id="39947"/>
    <lineage>
        <taxon>Eukaryota</taxon>
        <taxon>Viridiplantae</taxon>
        <taxon>Streptophyta</taxon>
        <taxon>Embryophyta</taxon>
        <taxon>Tracheophyta</taxon>
        <taxon>Spermatophyta</taxon>
        <taxon>Magnoliopsida</taxon>
        <taxon>Liliopsida</taxon>
        <taxon>Poales</taxon>
        <taxon>Poaceae</taxon>
        <taxon>BOP clade</taxon>
        <taxon>Oryzoideae</taxon>
        <taxon>Oryzeae</taxon>
        <taxon>Oryzinae</taxon>
        <taxon>Oryza</taxon>
        <taxon>Oryza sativa</taxon>
    </lineage>
</organism>
<feature type="compositionally biased region" description="Basic residues" evidence="1">
    <location>
        <begin position="34"/>
        <end position="47"/>
    </location>
</feature>
<reference evidence="2" key="1">
    <citation type="journal article" date="2005" name="BMC Biol.">
        <title>The sequence of rice chromosomes 11 and 12, rich in disease resistance genes and recent gene duplications.</title>
        <authorList>
            <consortium name="The rice chromosomes 11 and 12 sequencing consortia"/>
        </authorList>
    </citation>
    <scope>NUCLEOTIDE SEQUENCE [LARGE SCALE GENOMIC DNA]</scope>
</reference>
<dbReference type="AlphaFoldDB" id="Q2QRQ8"/>
<evidence type="ECO:0000313" key="2">
    <source>
        <dbReference type="EMBL" id="ABA98105.1"/>
    </source>
</evidence>
<reference evidence="2" key="2">
    <citation type="submission" date="2005-04" db="EMBL/GenBank/DDBJ databases">
        <authorList>
            <person name="Buell C.R."/>
            <person name="Wing R.A."/>
            <person name="McCombie W.A."/>
            <person name="Ouyang S."/>
        </authorList>
    </citation>
    <scope>NUCLEOTIDE SEQUENCE</scope>
</reference>
<evidence type="ECO:0000256" key="1">
    <source>
        <dbReference type="SAM" id="MobiDB-lite"/>
    </source>
</evidence>